<proteinExistence type="predicted"/>
<keyword evidence="2" id="KW-1185">Reference proteome</keyword>
<gene>
    <name evidence="1" type="ORF">PROFUN_02184</name>
</gene>
<dbReference type="EMBL" id="MDYQ01000004">
    <property type="protein sequence ID" value="PRP89310.1"/>
    <property type="molecule type" value="Genomic_DNA"/>
</dbReference>
<dbReference type="AlphaFoldDB" id="A0A2P6NZE3"/>
<accession>A0A2P6NZE3</accession>
<evidence type="ECO:0000313" key="1">
    <source>
        <dbReference type="EMBL" id="PRP89310.1"/>
    </source>
</evidence>
<evidence type="ECO:0000313" key="2">
    <source>
        <dbReference type="Proteomes" id="UP000241769"/>
    </source>
</evidence>
<dbReference type="Proteomes" id="UP000241769">
    <property type="component" value="Unassembled WGS sequence"/>
</dbReference>
<comment type="caution">
    <text evidence="1">The sequence shown here is derived from an EMBL/GenBank/DDBJ whole genome shotgun (WGS) entry which is preliminary data.</text>
</comment>
<sequence length="81" mass="8827">MSRSIISSTDVAAVNDVCSIEAEVYESVAQHLTLVAVFRDSLSSLNSGSSRPHTLVKQIQTRLKIRALFVTIQAIVSQIIL</sequence>
<organism evidence="1 2">
    <name type="scientific">Planoprotostelium fungivorum</name>
    <dbReference type="NCBI Taxonomy" id="1890364"/>
    <lineage>
        <taxon>Eukaryota</taxon>
        <taxon>Amoebozoa</taxon>
        <taxon>Evosea</taxon>
        <taxon>Variosea</taxon>
        <taxon>Cavosteliida</taxon>
        <taxon>Cavosteliaceae</taxon>
        <taxon>Planoprotostelium</taxon>
    </lineage>
</organism>
<name>A0A2P6NZE3_9EUKA</name>
<reference evidence="1 2" key="1">
    <citation type="journal article" date="2018" name="Genome Biol. Evol.">
        <title>Multiple Roots of Fruiting Body Formation in Amoebozoa.</title>
        <authorList>
            <person name="Hillmann F."/>
            <person name="Forbes G."/>
            <person name="Novohradska S."/>
            <person name="Ferling I."/>
            <person name="Riege K."/>
            <person name="Groth M."/>
            <person name="Westermann M."/>
            <person name="Marz M."/>
            <person name="Spaller T."/>
            <person name="Winckler T."/>
            <person name="Schaap P."/>
            <person name="Glockner G."/>
        </authorList>
    </citation>
    <scope>NUCLEOTIDE SEQUENCE [LARGE SCALE GENOMIC DNA]</scope>
    <source>
        <strain evidence="1 2">Jena</strain>
    </source>
</reference>
<dbReference type="InParanoid" id="A0A2P6NZE3"/>
<protein>
    <submittedName>
        <fullName evidence="1">Uncharacterized protein</fullName>
    </submittedName>
</protein>